<keyword evidence="1" id="KW-1133">Transmembrane helix</keyword>
<keyword evidence="1" id="KW-0812">Transmembrane</keyword>
<gene>
    <name evidence="2" type="ORF">BUZ61_00445</name>
    <name evidence="3" type="ORF">NCTC13834_02654</name>
</gene>
<evidence type="ECO:0000313" key="5">
    <source>
        <dbReference type="Proteomes" id="UP000254412"/>
    </source>
</evidence>
<dbReference type="OrthoDB" id="1655186at2"/>
<reference evidence="2" key="2">
    <citation type="submission" date="2018-03" db="EMBL/GenBank/DDBJ databases">
        <authorList>
            <person name="Keele B.F."/>
        </authorList>
    </citation>
    <scope>NUCLEOTIDE SEQUENCE</scope>
    <source>
        <strain evidence="2">SNUC 4337</strain>
    </source>
</reference>
<feature type="transmembrane region" description="Helical" evidence="1">
    <location>
        <begin position="109"/>
        <end position="128"/>
    </location>
</feature>
<dbReference type="AlphaFoldDB" id="A0A2T4SEE5"/>
<evidence type="ECO:0000313" key="2">
    <source>
        <dbReference type="EMBL" id="PTK61034.1"/>
    </source>
</evidence>
<dbReference type="EMBL" id="PZHR01000001">
    <property type="protein sequence ID" value="PTK61034.1"/>
    <property type="molecule type" value="Genomic_DNA"/>
</dbReference>
<sequence length="208" mass="23359">MKGYLMSYYFTNKKSIYTYLLLSIPICLFFSFSNPLIASFMPMIFLVSPATDNLKDEKDSKWMYFVSTLPYSRNTYVASHFAFYSILALMGMIVSLVINAIVADSIVTGINSAMLGIGFIALYSLIFPFTFKIGAEKSNVIFMIVSIIVVIVFFVYYFGLLALFSGSGDMISEVSKNLWYGGTFAVFGLIVMLLSFITSKHVFKHKAL</sequence>
<dbReference type="Proteomes" id="UP000254412">
    <property type="component" value="Unassembled WGS sequence"/>
</dbReference>
<organism evidence="2 4">
    <name type="scientific">Staphylococcus nepalensis</name>
    <dbReference type="NCBI Taxonomy" id="214473"/>
    <lineage>
        <taxon>Bacteria</taxon>
        <taxon>Bacillati</taxon>
        <taxon>Bacillota</taxon>
        <taxon>Bacilli</taxon>
        <taxon>Bacillales</taxon>
        <taxon>Staphylococcaceae</taxon>
        <taxon>Staphylococcus</taxon>
    </lineage>
</organism>
<feature type="transmembrane region" description="Helical" evidence="1">
    <location>
        <begin position="16"/>
        <end position="37"/>
    </location>
</feature>
<protein>
    <submittedName>
        <fullName evidence="2">ABC-2 transporter permease</fullName>
    </submittedName>
    <submittedName>
        <fullName evidence="3">Membrane protein</fullName>
    </submittedName>
</protein>
<evidence type="ECO:0000313" key="4">
    <source>
        <dbReference type="Proteomes" id="UP000240400"/>
    </source>
</evidence>
<name>A0A2T4SEE5_9STAP</name>
<reference evidence="3 5" key="3">
    <citation type="submission" date="2018-06" db="EMBL/GenBank/DDBJ databases">
        <authorList>
            <consortium name="Pathogen Informatics"/>
            <person name="Doyle S."/>
        </authorList>
    </citation>
    <scope>NUCLEOTIDE SEQUENCE [LARGE SCALE GENOMIC DNA]</scope>
    <source>
        <strain evidence="3 5">NCTC13834</strain>
    </source>
</reference>
<feature type="transmembrane region" description="Helical" evidence="1">
    <location>
        <begin position="178"/>
        <end position="197"/>
    </location>
</feature>
<dbReference type="InterPro" id="IPR025699">
    <property type="entry name" value="ABC2_memb-like"/>
</dbReference>
<keyword evidence="1" id="KW-0472">Membrane</keyword>
<evidence type="ECO:0000313" key="3">
    <source>
        <dbReference type="EMBL" id="SUM56246.1"/>
    </source>
</evidence>
<reference evidence="2 4" key="1">
    <citation type="journal article" date="2016" name="Front. Microbiol.">
        <title>Comprehensive Phylogenetic Analysis of Bovine Non-aureus Staphylococci Species Based on Whole-Genome Sequencing.</title>
        <authorList>
            <person name="Naushad S."/>
            <person name="Barkema H.W."/>
            <person name="Luby C."/>
            <person name="Condas L.A."/>
            <person name="Nobrega D.B."/>
            <person name="Carson D.A."/>
            <person name="De Buck J."/>
        </authorList>
    </citation>
    <scope>NUCLEOTIDE SEQUENCE [LARGE SCALE GENOMIC DNA]</scope>
    <source>
        <strain evidence="2 4">SNUC 4337</strain>
    </source>
</reference>
<dbReference type="Proteomes" id="UP000240400">
    <property type="component" value="Unassembled WGS sequence"/>
</dbReference>
<evidence type="ECO:0000256" key="1">
    <source>
        <dbReference type="SAM" id="Phobius"/>
    </source>
</evidence>
<feature type="transmembrane region" description="Helical" evidence="1">
    <location>
        <begin position="81"/>
        <end position="103"/>
    </location>
</feature>
<dbReference type="RefSeq" id="WP_103373240.1">
    <property type="nucleotide sequence ID" value="NZ_BMCF01000003.1"/>
</dbReference>
<feature type="transmembrane region" description="Helical" evidence="1">
    <location>
        <begin position="140"/>
        <end position="158"/>
    </location>
</feature>
<dbReference type="EMBL" id="UHDS01000001">
    <property type="protein sequence ID" value="SUM56246.1"/>
    <property type="molecule type" value="Genomic_DNA"/>
</dbReference>
<accession>A0A2T4SEE5</accession>
<dbReference type="Pfam" id="PF13346">
    <property type="entry name" value="ABC2_membrane_5"/>
    <property type="match status" value="1"/>
</dbReference>
<proteinExistence type="predicted"/>